<comment type="cofactor">
    <cofactor evidence="1">
        <name>Mg(2+)</name>
        <dbReference type="ChEBI" id="CHEBI:18420"/>
    </cofactor>
</comment>
<dbReference type="InterPro" id="IPR027303">
    <property type="entry name" value="Gln_synth_gly_rich_site"/>
</dbReference>
<sequence length="457" mass="50126">MTPMEPAGAAESFLEAYPDTRHVELLVCDMNGMLRGKRAPVADLVKIGRNGVNHCAASAVLDSKGATFDTIAIGGRDGDPDVKARIVPGTLAPVPWAEWPTAQALLELSELDGEPFRHDPRHVLRRALEPLSGLGLRPVIATELEFYLIEHDGETFRPRMPRIPGSDLPQDGLQYATIDDLVEVDGFLGDLDNWCRTQNIPAGAALSEFAPGQFEINLTHVDDPLRACEHALLLKRAVKAAARANGLAATFMAKPFQDIPGSGLHVHMSLLDERSENVFSGHSDDGPVSGTLRHAVGGLQAMAAESMAVFAPNANSYRRYTRGAFAPGTANWGINHRGVSLRVPLSTPRNTRIEHRIACADANPYLVVAALLAAVHHGIANRLNPGPVVREREEIEEQVTLPVRWPHALDVFEAGSLLPNYFGKDYCALFLACRREEEERFHAEISNRDYEWYLRNV</sequence>
<accession>A0AAW9RLL4</accession>
<dbReference type="PANTHER" id="PTHR43785">
    <property type="entry name" value="GAMMA-GLUTAMYLPUTRESCINE SYNTHETASE"/>
    <property type="match status" value="1"/>
</dbReference>
<dbReference type="Pfam" id="PF00120">
    <property type="entry name" value="Gln-synt_C"/>
    <property type="match status" value="1"/>
</dbReference>
<protein>
    <submittedName>
        <fullName evidence="7">Glutamine synthetase family protein</fullName>
        <ecNumber evidence="7">6.3.1.-</ecNumber>
    </submittedName>
</protein>
<dbReference type="GO" id="GO:0006598">
    <property type="term" value="P:polyamine catabolic process"/>
    <property type="evidence" value="ECO:0007669"/>
    <property type="project" value="TreeGrafter"/>
</dbReference>
<evidence type="ECO:0000313" key="7">
    <source>
        <dbReference type="EMBL" id="MEJ8569165.1"/>
    </source>
</evidence>
<keyword evidence="2 7" id="KW-0436">Ligase</keyword>
<keyword evidence="8" id="KW-1185">Reference proteome</keyword>
<feature type="domain" description="GS catalytic" evidence="6">
    <location>
        <begin position="120"/>
        <end position="457"/>
    </location>
</feature>
<evidence type="ECO:0000313" key="8">
    <source>
        <dbReference type="Proteomes" id="UP001359886"/>
    </source>
</evidence>
<evidence type="ECO:0000256" key="4">
    <source>
        <dbReference type="PROSITE-ProRule" id="PRU01331"/>
    </source>
</evidence>
<keyword evidence="3" id="KW-0460">Magnesium</keyword>
<dbReference type="Gene3D" id="3.30.590.10">
    <property type="entry name" value="Glutamine synthetase/guanido kinase, catalytic domain"/>
    <property type="match status" value="1"/>
</dbReference>
<dbReference type="PROSITE" id="PS00181">
    <property type="entry name" value="GLNA_ATP"/>
    <property type="match status" value="1"/>
</dbReference>
<reference evidence="7 8" key="1">
    <citation type="submission" date="2024-02" db="EMBL/GenBank/DDBJ databases">
        <title>A novel Wenzhouxiangellaceae bacterium, isolated from coastal sediments.</title>
        <authorList>
            <person name="Du Z.-J."/>
            <person name="Ye Y.-Q."/>
            <person name="Zhang X.-Y."/>
        </authorList>
    </citation>
    <scope>NUCLEOTIDE SEQUENCE [LARGE SCALE GENOMIC DNA]</scope>
    <source>
        <strain evidence="7 8">CH-27</strain>
    </source>
</reference>
<evidence type="ECO:0000259" key="6">
    <source>
        <dbReference type="PROSITE" id="PS51987"/>
    </source>
</evidence>
<dbReference type="InterPro" id="IPR036651">
    <property type="entry name" value="Gln_synt_N_sf"/>
</dbReference>
<evidence type="ECO:0000256" key="3">
    <source>
        <dbReference type="ARBA" id="ARBA00022842"/>
    </source>
</evidence>
<comment type="similarity">
    <text evidence="4 5">Belongs to the glutamine synthetase family.</text>
</comment>
<dbReference type="SUPFAM" id="SSF55931">
    <property type="entry name" value="Glutamine synthetase/guanido kinase"/>
    <property type="match status" value="1"/>
</dbReference>
<dbReference type="EC" id="6.3.1.-" evidence="7"/>
<dbReference type="PROSITE" id="PS51987">
    <property type="entry name" value="GS_CATALYTIC"/>
    <property type="match status" value="1"/>
</dbReference>
<dbReference type="InterPro" id="IPR008146">
    <property type="entry name" value="Gln_synth_cat_dom"/>
</dbReference>
<name>A0AAW9RLL4_9GAMM</name>
<dbReference type="Gene3D" id="3.10.20.70">
    <property type="entry name" value="Glutamine synthetase, N-terminal domain"/>
    <property type="match status" value="1"/>
</dbReference>
<dbReference type="PANTHER" id="PTHR43785:SF12">
    <property type="entry name" value="TYPE-1 GLUTAMINE SYNTHETASE 2"/>
    <property type="match status" value="1"/>
</dbReference>
<dbReference type="SMART" id="SM01230">
    <property type="entry name" value="Gln-synt_C"/>
    <property type="match status" value="1"/>
</dbReference>
<dbReference type="Proteomes" id="UP001359886">
    <property type="component" value="Unassembled WGS sequence"/>
</dbReference>
<proteinExistence type="inferred from homology"/>
<dbReference type="EMBL" id="JAZHOG010000011">
    <property type="protein sequence ID" value="MEJ8569165.1"/>
    <property type="molecule type" value="Genomic_DNA"/>
</dbReference>
<evidence type="ECO:0000256" key="1">
    <source>
        <dbReference type="ARBA" id="ARBA00001946"/>
    </source>
</evidence>
<gene>
    <name evidence="7" type="ORF">V3330_16155</name>
</gene>
<organism evidence="7 8">
    <name type="scientific">Elongatibacter sediminis</name>
    <dbReference type="NCBI Taxonomy" id="3119006"/>
    <lineage>
        <taxon>Bacteria</taxon>
        <taxon>Pseudomonadati</taxon>
        <taxon>Pseudomonadota</taxon>
        <taxon>Gammaproteobacteria</taxon>
        <taxon>Chromatiales</taxon>
        <taxon>Wenzhouxiangellaceae</taxon>
        <taxon>Elongatibacter</taxon>
    </lineage>
</organism>
<dbReference type="AlphaFoldDB" id="A0AAW9RLL4"/>
<dbReference type="GO" id="GO:0004356">
    <property type="term" value="F:glutamine synthetase activity"/>
    <property type="evidence" value="ECO:0007669"/>
    <property type="project" value="InterPro"/>
</dbReference>
<dbReference type="SUPFAM" id="SSF54368">
    <property type="entry name" value="Glutamine synthetase, N-terminal domain"/>
    <property type="match status" value="1"/>
</dbReference>
<dbReference type="InterPro" id="IPR014746">
    <property type="entry name" value="Gln_synth/guanido_kin_cat_dom"/>
</dbReference>
<dbReference type="GO" id="GO:0006542">
    <property type="term" value="P:glutamine biosynthetic process"/>
    <property type="evidence" value="ECO:0007669"/>
    <property type="project" value="InterPro"/>
</dbReference>
<dbReference type="RefSeq" id="WP_354696486.1">
    <property type="nucleotide sequence ID" value="NZ_JAZHOG010000011.1"/>
</dbReference>
<evidence type="ECO:0000256" key="2">
    <source>
        <dbReference type="ARBA" id="ARBA00022598"/>
    </source>
</evidence>
<comment type="caution">
    <text evidence="7">The sequence shown here is derived from an EMBL/GenBank/DDBJ whole genome shotgun (WGS) entry which is preliminary data.</text>
</comment>
<evidence type="ECO:0000256" key="5">
    <source>
        <dbReference type="RuleBase" id="RU000384"/>
    </source>
</evidence>